<reference evidence="1 2" key="1">
    <citation type="submission" date="2021-12" db="EMBL/GenBank/DDBJ databases">
        <title>Genome seq of P8.</title>
        <authorList>
            <person name="Seo T."/>
        </authorList>
    </citation>
    <scope>NUCLEOTIDE SEQUENCE [LARGE SCALE GENOMIC DNA]</scope>
    <source>
        <strain evidence="1 2">P8</strain>
    </source>
</reference>
<keyword evidence="2" id="KW-1185">Reference proteome</keyword>
<dbReference type="EMBL" id="JAJTWU010000004">
    <property type="protein sequence ID" value="MCE4555255.1"/>
    <property type="molecule type" value="Genomic_DNA"/>
</dbReference>
<accession>A0ABS8Y0P4</accession>
<evidence type="ECO:0000313" key="2">
    <source>
        <dbReference type="Proteomes" id="UP001200741"/>
    </source>
</evidence>
<proteinExistence type="predicted"/>
<gene>
    <name evidence="1" type="ORF">LXT13_12600</name>
</gene>
<sequence>MAIQMPYREFDQSPNGFRKLGNCWLESARLLKRYADKQAYEARAVRWHLAQALAMSGDASAAAESALLSLNPPELEQKSSFSWNTYALATIAFLRNDRAAFDTQLEAQRAAAEKHPENQTNLNVLKNLASCFGKPYADSYPVCRTAP</sequence>
<evidence type="ECO:0000313" key="1">
    <source>
        <dbReference type="EMBL" id="MCE4555255.1"/>
    </source>
</evidence>
<dbReference type="RefSeq" id="WP_233372270.1">
    <property type="nucleotide sequence ID" value="NZ_JAJTWU010000004.1"/>
</dbReference>
<dbReference type="Proteomes" id="UP001200741">
    <property type="component" value="Unassembled WGS sequence"/>
</dbReference>
<comment type="caution">
    <text evidence="1">The sequence shown here is derived from an EMBL/GenBank/DDBJ whole genome shotgun (WGS) entry which is preliminary data.</text>
</comment>
<name>A0ABS8Y0P4_9BURK</name>
<protein>
    <submittedName>
        <fullName evidence="1">Uncharacterized protein</fullName>
    </submittedName>
</protein>
<organism evidence="1 2">
    <name type="scientific">Pelomonas cellulosilytica</name>
    <dbReference type="NCBI Taxonomy" id="2906762"/>
    <lineage>
        <taxon>Bacteria</taxon>
        <taxon>Pseudomonadati</taxon>
        <taxon>Pseudomonadota</taxon>
        <taxon>Betaproteobacteria</taxon>
        <taxon>Burkholderiales</taxon>
        <taxon>Sphaerotilaceae</taxon>
        <taxon>Roseateles</taxon>
    </lineage>
</organism>